<evidence type="ECO:0000256" key="2">
    <source>
        <dbReference type="ARBA" id="ARBA00022576"/>
    </source>
</evidence>
<comment type="cofactor">
    <cofactor evidence="1">
        <name>pyridoxal 5'-phosphate</name>
        <dbReference type="ChEBI" id="CHEBI:597326"/>
    </cofactor>
</comment>
<reference evidence="6 7" key="1">
    <citation type="submission" date="2024-09" db="EMBL/GenBank/DDBJ databases">
        <authorList>
            <person name="Sun Q."/>
            <person name="Mori K."/>
        </authorList>
    </citation>
    <scope>NUCLEOTIDE SEQUENCE [LARGE SCALE GENOMIC DNA]</scope>
    <source>
        <strain evidence="6 7">ATCC 51285</strain>
    </source>
</reference>
<dbReference type="Gene3D" id="3.90.1150.10">
    <property type="entry name" value="Aspartate Aminotransferase, domain 1"/>
    <property type="match status" value="1"/>
</dbReference>
<name>A0ABV5ZDR2_9GAMM</name>
<evidence type="ECO:0000313" key="6">
    <source>
        <dbReference type="EMBL" id="MFB9887380.1"/>
    </source>
</evidence>
<organism evidence="6 7">
    <name type="scientific">Balneatrix alpica</name>
    <dbReference type="NCBI Taxonomy" id="75684"/>
    <lineage>
        <taxon>Bacteria</taxon>
        <taxon>Pseudomonadati</taxon>
        <taxon>Pseudomonadota</taxon>
        <taxon>Gammaproteobacteria</taxon>
        <taxon>Oceanospirillales</taxon>
        <taxon>Balneatrichaceae</taxon>
        <taxon>Balneatrix</taxon>
    </lineage>
</organism>
<evidence type="ECO:0000313" key="7">
    <source>
        <dbReference type="Proteomes" id="UP001589628"/>
    </source>
</evidence>
<proteinExistence type="inferred from homology"/>
<dbReference type="SUPFAM" id="SSF53383">
    <property type="entry name" value="PLP-dependent transferases"/>
    <property type="match status" value="1"/>
</dbReference>
<keyword evidence="4 5" id="KW-0663">Pyridoxal phosphate</keyword>
<dbReference type="PANTHER" id="PTHR42684:SF1">
    <property type="entry name" value="BETA-ALANINE--PYRUVATE AMINOTRANSFERASE"/>
    <property type="match status" value="1"/>
</dbReference>
<evidence type="ECO:0000256" key="5">
    <source>
        <dbReference type="RuleBase" id="RU003560"/>
    </source>
</evidence>
<dbReference type="PROSITE" id="PS00600">
    <property type="entry name" value="AA_TRANSFER_CLASS_3"/>
    <property type="match status" value="1"/>
</dbReference>
<keyword evidence="7" id="KW-1185">Reference proteome</keyword>
<dbReference type="InterPro" id="IPR049704">
    <property type="entry name" value="Aminotrans_3_PPA_site"/>
</dbReference>
<evidence type="ECO:0000256" key="4">
    <source>
        <dbReference type="ARBA" id="ARBA00022898"/>
    </source>
</evidence>
<dbReference type="InterPro" id="IPR015424">
    <property type="entry name" value="PyrdxlP-dep_Trfase"/>
</dbReference>
<dbReference type="Gene3D" id="3.40.640.10">
    <property type="entry name" value="Type I PLP-dependent aspartate aminotransferase-like (Major domain)"/>
    <property type="match status" value="1"/>
</dbReference>
<comment type="similarity">
    <text evidence="5">Belongs to the class-III pyridoxal-phosphate-dependent aminotransferase family.</text>
</comment>
<dbReference type="GO" id="GO:0008483">
    <property type="term" value="F:transaminase activity"/>
    <property type="evidence" value="ECO:0007669"/>
    <property type="project" value="UniProtKB-KW"/>
</dbReference>
<dbReference type="InterPro" id="IPR015421">
    <property type="entry name" value="PyrdxlP-dep_Trfase_major"/>
</dbReference>
<dbReference type="Proteomes" id="UP001589628">
    <property type="component" value="Unassembled WGS sequence"/>
</dbReference>
<gene>
    <name evidence="6" type="ORF">ACFFLH_13245</name>
</gene>
<dbReference type="PANTHER" id="PTHR42684">
    <property type="entry name" value="ADENOSYLMETHIONINE-8-AMINO-7-OXONONANOATE AMINOTRANSFERASE"/>
    <property type="match status" value="1"/>
</dbReference>
<accession>A0ABV5ZDR2</accession>
<dbReference type="CDD" id="cd00610">
    <property type="entry name" value="OAT_like"/>
    <property type="match status" value="1"/>
</dbReference>
<sequence>MSDNSNKTWAGLSRADLEAHWMPYTGNRNFKQDPRMIVAAKGCYYTDADGRQIFDGLSGLWTCGAGHCRDEIAEAVSQQIRQLDYSPAFQFGHPKSFELANRIKALTPAGLDYVFFTGSGSESADTSLKIARAYWRKKGMPSKTKLIGRIKGYHGVNFGGISVGGIGANRALYGQGVDADHLSHTMLAENRFTRGMPTTGAELANELEELVALHDASNIAAVIVEPLAGSAGVIPPPQGYLQRLRELCTKHNILLIFDEVITGFGRMGANTGAEAFGVTPDILNVAKQLTNGSQPMGAVIVKDEIYQCFMEHGGPDYMLELPHGYTYSAHPVACAAGLAALDILENDRLVDRVKEMAPIFENALHSLKGSKYVSDIRNFGLAGALTLEAAPGQPALRPYEVAMSCWKKGFYVRYGGDTIQLGLPFIVEREEIDRLINALGDSLNELA</sequence>
<protein>
    <submittedName>
        <fullName evidence="6">Aspartate aminotransferase family protein</fullName>
    </submittedName>
</protein>
<keyword evidence="3" id="KW-0808">Transferase</keyword>
<comment type="caution">
    <text evidence="6">The sequence shown here is derived from an EMBL/GenBank/DDBJ whole genome shotgun (WGS) entry which is preliminary data.</text>
</comment>
<dbReference type="Pfam" id="PF00202">
    <property type="entry name" value="Aminotran_3"/>
    <property type="match status" value="1"/>
</dbReference>
<dbReference type="RefSeq" id="WP_027314060.1">
    <property type="nucleotide sequence ID" value="NZ_JBHLZN010000004.1"/>
</dbReference>
<dbReference type="PIRSF" id="PIRSF000521">
    <property type="entry name" value="Transaminase_4ab_Lys_Orn"/>
    <property type="match status" value="1"/>
</dbReference>
<dbReference type="InterPro" id="IPR005814">
    <property type="entry name" value="Aminotrans_3"/>
</dbReference>
<dbReference type="InterPro" id="IPR015422">
    <property type="entry name" value="PyrdxlP-dep_Trfase_small"/>
</dbReference>
<evidence type="ECO:0000256" key="3">
    <source>
        <dbReference type="ARBA" id="ARBA00022679"/>
    </source>
</evidence>
<keyword evidence="2 6" id="KW-0032">Aminotransferase</keyword>
<dbReference type="EMBL" id="JBHLZN010000004">
    <property type="protein sequence ID" value="MFB9887380.1"/>
    <property type="molecule type" value="Genomic_DNA"/>
</dbReference>
<evidence type="ECO:0000256" key="1">
    <source>
        <dbReference type="ARBA" id="ARBA00001933"/>
    </source>
</evidence>